<name>X4ZG67_9BACL</name>
<keyword evidence="2" id="KW-1185">Reference proteome</keyword>
<sequence>MLIRKAVLSDSEAIYELIEQSEFRDNYYNASMWQLN</sequence>
<dbReference type="EMBL" id="CP004078">
    <property type="protein sequence ID" value="AHV95725.1"/>
    <property type="molecule type" value="Genomic_DNA"/>
</dbReference>
<proteinExistence type="predicted"/>
<gene>
    <name evidence="1" type="ORF">PSAB_03945</name>
</gene>
<accession>X4ZG67</accession>
<evidence type="ECO:0000313" key="1">
    <source>
        <dbReference type="EMBL" id="AHV95725.1"/>
    </source>
</evidence>
<evidence type="ECO:0000313" key="2">
    <source>
        <dbReference type="Proteomes" id="UP000019772"/>
    </source>
</evidence>
<organism evidence="1 2">
    <name type="scientific">Paenibacillus sabinae T27</name>
    <dbReference type="NCBI Taxonomy" id="1268072"/>
    <lineage>
        <taxon>Bacteria</taxon>
        <taxon>Bacillati</taxon>
        <taxon>Bacillota</taxon>
        <taxon>Bacilli</taxon>
        <taxon>Bacillales</taxon>
        <taxon>Paenibacillaceae</taxon>
        <taxon>Paenibacillus</taxon>
    </lineage>
</organism>
<protein>
    <submittedName>
        <fullName evidence="1">Uncharacterized protein</fullName>
    </submittedName>
</protein>
<dbReference type="HOGENOM" id="CLU_3357458_0_0_9"/>
<dbReference type="Proteomes" id="UP000019772">
    <property type="component" value="Chromosome"/>
</dbReference>
<reference evidence="1 2" key="1">
    <citation type="journal article" date="2014" name="PLoS Genet.">
        <title>Comparative Genomic Analysis of N2-Fixing and Non-N2-Fixing Paenibacillus spp.: Organization, Evolution and Expression of the Nitrogen Fixation Genes.</title>
        <authorList>
            <person name="Xie J.B."/>
            <person name="Du Z."/>
            <person name="Bai L."/>
            <person name="Tian C."/>
            <person name="Zhang Y."/>
            <person name="Xie J.Y."/>
            <person name="Wang T."/>
            <person name="Liu X."/>
            <person name="Chen X."/>
            <person name="Cheng Q."/>
            <person name="Chen S."/>
            <person name="Li J."/>
        </authorList>
    </citation>
    <scope>NUCLEOTIDE SEQUENCE [LARGE SCALE GENOMIC DNA]</scope>
    <source>
        <strain evidence="1 2">T27</strain>
    </source>
</reference>
<dbReference type="AlphaFoldDB" id="X4ZG67"/>
<dbReference type="KEGG" id="psab:PSAB_03945"/>